<feature type="transmembrane region" description="Helical" evidence="6">
    <location>
        <begin position="37"/>
        <end position="55"/>
    </location>
</feature>
<feature type="transmembrane region" description="Helical" evidence="6">
    <location>
        <begin position="127"/>
        <end position="144"/>
    </location>
</feature>
<evidence type="ECO:0000313" key="9">
    <source>
        <dbReference type="Proteomes" id="UP000052257"/>
    </source>
</evidence>
<dbReference type="RefSeq" id="WP_059430839.1">
    <property type="nucleotide sequence ID" value="NZ_FAUW01000001.1"/>
</dbReference>
<evidence type="ECO:0000256" key="3">
    <source>
        <dbReference type="ARBA" id="ARBA00022692"/>
    </source>
</evidence>
<dbReference type="GO" id="GO:0005886">
    <property type="term" value="C:plasma membrane"/>
    <property type="evidence" value="ECO:0007669"/>
    <property type="project" value="UniProtKB-SubCell"/>
</dbReference>
<evidence type="ECO:0000256" key="5">
    <source>
        <dbReference type="ARBA" id="ARBA00023136"/>
    </source>
</evidence>
<evidence type="ECO:0000313" key="8">
    <source>
        <dbReference type="EMBL" id="CUU70097.1"/>
    </source>
</evidence>
<reference evidence="8 9" key="1">
    <citation type="submission" date="2015-11" db="EMBL/GenBank/DDBJ databases">
        <authorList>
            <consortium name="Pathogen Informatics"/>
        </authorList>
    </citation>
    <scope>NUCLEOTIDE SEQUENCE [LARGE SCALE GENOMIC DNA]</scope>
    <source>
        <strain evidence="8 9">006A-0191</strain>
    </source>
</reference>
<comment type="subcellular location">
    <subcellularLocation>
        <location evidence="1">Cell membrane</location>
        <topology evidence="1">Multi-pass membrane protein</topology>
    </subcellularLocation>
</comment>
<feature type="transmembrane region" description="Helical" evidence="6">
    <location>
        <begin position="156"/>
        <end position="173"/>
    </location>
</feature>
<evidence type="ECO:0000256" key="4">
    <source>
        <dbReference type="ARBA" id="ARBA00022989"/>
    </source>
</evidence>
<protein>
    <submittedName>
        <fullName evidence="8">RarD protein</fullName>
    </submittedName>
</protein>
<keyword evidence="2" id="KW-1003">Cell membrane</keyword>
<accession>A0A9W5ERI5</accession>
<dbReference type="InterPro" id="IPR050638">
    <property type="entry name" value="AA-Vitamin_Transporters"/>
</dbReference>
<organism evidence="8 9">
    <name type="scientific">Campylobacter hyointestinalis subsp. hyointestinalis</name>
    <dbReference type="NCBI Taxonomy" id="91352"/>
    <lineage>
        <taxon>Bacteria</taxon>
        <taxon>Pseudomonadati</taxon>
        <taxon>Campylobacterota</taxon>
        <taxon>Epsilonproteobacteria</taxon>
        <taxon>Campylobacterales</taxon>
        <taxon>Campylobacteraceae</taxon>
        <taxon>Campylobacter</taxon>
    </lineage>
</organism>
<feature type="transmembrane region" description="Helical" evidence="6">
    <location>
        <begin position="67"/>
        <end position="89"/>
    </location>
</feature>
<dbReference type="InterPro" id="IPR000620">
    <property type="entry name" value="EamA_dom"/>
</dbReference>
<feature type="transmembrane region" description="Helical" evidence="6">
    <location>
        <begin position="214"/>
        <end position="232"/>
    </location>
</feature>
<keyword evidence="4 6" id="KW-1133">Transmembrane helix</keyword>
<evidence type="ECO:0000259" key="7">
    <source>
        <dbReference type="Pfam" id="PF00892"/>
    </source>
</evidence>
<dbReference type="InterPro" id="IPR037185">
    <property type="entry name" value="EmrE-like"/>
</dbReference>
<dbReference type="Pfam" id="PF00892">
    <property type="entry name" value="EamA"/>
    <property type="match status" value="2"/>
</dbReference>
<dbReference type="AlphaFoldDB" id="A0A9W5ERI5"/>
<gene>
    <name evidence="8" type="primary">rarD_1</name>
    <name evidence="8" type="ORF">ERS739220_00215</name>
</gene>
<dbReference type="PANTHER" id="PTHR32322:SF18">
    <property type="entry name" value="S-ADENOSYLMETHIONINE_S-ADENOSYLHOMOCYSTEINE TRANSPORTER"/>
    <property type="match status" value="1"/>
</dbReference>
<keyword evidence="5 6" id="KW-0472">Membrane</keyword>
<evidence type="ECO:0000256" key="6">
    <source>
        <dbReference type="SAM" id="Phobius"/>
    </source>
</evidence>
<dbReference type="EMBL" id="FAUW01000001">
    <property type="protein sequence ID" value="CUU70097.1"/>
    <property type="molecule type" value="Genomic_DNA"/>
</dbReference>
<feature type="domain" description="EamA" evidence="7">
    <location>
        <begin position="7"/>
        <end position="141"/>
    </location>
</feature>
<feature type="transmembrane region" description="Helical" evidence="6">
    <location>
        <begin position="7"/>
        <end position="25"/>
    </location>
</feature>
<feature type="transmembrane region" description="Helical" evidence="6">
    <location>
        <begin position="185"/>
        <end position="208"/>
    </location>
</feature>
<feature type="domain" description="EamA" evidence="7">
    <location>
        <begin position="156"/>
        <end position="285"/>
    </location>
</feature>
<sequence length="293" mass="33131">MKINLQGSIYLALCILLWSFIPVFAKFAGTSLDHHQYLFYSSIVSFASLLVVLIFSKSIKSVFSYKFSTYVFLFFLGFLDFFYYLLLYFGYQRSNGLEVLVVQYTWPIFIVLLSVILLKESLGRNKILSLVFGFSATILVLLKGDIWSVNFTQMNVILFVALGAFSFALFSVLSKKVKVSAINAVCIYFFSAVLYSFFSVFCFSEFKLPNLKEWGFILINGVFLNGISYLFWIKALQGLEASFAAMFIFVIPILSAFLLVLVFGEEILGVYLISLVLVIVSGVLASLKKKSKT</sequence>
<feature type="transmembrane region" description="Helical" evidence="6">
    <location>
        <begin position="269"/>
        <end position="287"/>
    </location>
</feature>
<feature type="transmembrane region" description="Helical" evidence="6">
    <location>
        <begin position="244"/>
        <end position="263"/>
    </location>
</feature>
<dbReference type="SUPFAM" id="SSF103481">
    <property type="entry name" value="Multidrug resistance efflux transporter EmrE"/>
    <property type="match status" value="2"/>
</dbReference>
<dbReference type="Proteomes" id="UP000052257">
    <property type="component" value="Unassembled WGS sequence"/>
</dbReference>
<evidence type="ECO:0000256" key="2">
    <source>
        <dbReference type="ARBA" id="ARBA00022475"/>
    </source>
</evidence>
<name>A0A9W5ERI5_CAMHY</name>
<dbReference type="PANTHER" id="PTHR32322">
    <property type="entry name" value="INNER MEMBRANE TRANSPORTER"/>
    <property type="match status" value="1"/>
</dbReference>
<comment type="caution">
    <text evidence="8">The sequence shown here is derived from an EMBL/GenBank/DDBJ whole genome shotgun (WGS) entry which is preliminary data.</text>
</comment>
<feature type="transmembrane region" description="Helical" evidence="6">
    <location>
        <begin position="101"/>
        <end position="118"/>
    </location>
</feature>
<evidence type="ECO:0000256" key="1">
    <source>
        <dbReference type="ARBA" id="ARBA00004651"/>
    </source>
</evidence>
<proteinExistence type="predicted"/>
<keyword evidence="3 6" id="KW-0812">Transmembrane</keyword>